<dbReference type="AlphaFoldDB" id="A0A6J0TM03"/>
<dbReference type="RefSeq" id="XP_020648145.2">
    <property type="nucleotide sequence ID" value="XM_020792486.2"/>
</dbReference>
<dbReference type="InterPro" id="IPR001619">
    <property type="entry name" value="Sec1-like"/>
</dbReference>
<protein>
    <submittedName>
        <fullName evidence="4">Sec1 family domain-containing protein 2</fullName>
    </submittedName>
</protein>
<dbReference type="Proteomes" id="UP001652642">
    <property type="component" value="Chromosome 5"/>
</dbReference>
<dbReference type="InParanoid" id="A0A6J0TM03"/>
<evidence type="ECO:0000256" key="2">
    <source>
        <dbReference type="ARBA" id="ARBA00022927"/>
    </source>
</evidence>
<evidence type="ECO:0000313" key="4">
    <source>
        <dbReference type="RefSeq" id="XP_020648145.2"/>
    </source>
</evidence>
<dbReference type="SUPFAM" id="SSF56815">
    <property type="entry name" value="Sec1/munc18-like (SM) proteins"/>
    <property type="match status" value="1"/>
</dbReference>
<name>A0A6J0TM03_9SAUR</name>
<reference evidence="4" key="1">
    <citation type="submission" date="2025-08" db="UniProtKB">
        <authorList>
            <consortium name="RefSeq"/>
        </authorList>
    </citation>
    <scope>IDENTIFICATION</scope>
</reference>
<keyword evidence="2" id="KW-0813">Transport</keyword>
<evidence type="ECO:0000256" key="1">
    <source>
        <dbReference type="ARBA" id="ARBA00009884"/>
    </source>
</evidence>
<keyword evidence="2" id="KW-0653">Protein transport</keyword>
<organism evidence="3 4">
    <name type="scientific">Pogona vitticeps</name>
    <name type="common">central bearded dragon</name>
    <dbReference type="NCBI Taxonomy" id="103695"/>
    <lineage>
        <taxon>Eukaryota</taxon>
        <taxon>Metazoa</taxon>
        <taxon>Chordata</taxon>
        <taxon>Craniata</taxon>
        <taxon>Vertebrata</taxon>
        <taxon>Euteleostomi</taxon>
        <taxon>Lepidosauria</taxon>
        <taxon>Squamata</taxon>
        <taxon>Bifurcata</taxon>
        <taxon>Unidentata</taxon>
        <taxon>Episquamata</taxon>
        <taxon>Toxicofera</taxon>
        <taxon>Iguania</taxon>
        <taxon>Acrodonta</taxon>
        <taxon>Agamidae</taxon>
        <taxon>Amphibolurinae</taxon>
        <taxon>Pogona</taxon>
    </lineage>
</organism>
<dbReference type="InterPro" id="IPR027482">
    <property type="entry name" value="Sec1-like_dom2"/>
</dbReference>
<dbReference type="InterPro" id="IPR043127">
    <property type="entry name" value="Sec-1-like_dom3a"/>
</dbReference>
<dbReference type="GO" id="GO:0016192">
    <property type="term" value="P:vesicle-mediated transport"/>
    <property type="evidence" value="ECO:0007669"/>
    <property type="project" value="InterPro"/>
</dbReference>
<accession>A0A6J0TM03</accession>
<dbReference type="GeneID" id="110078395"/>
<gene>
    <name evidence="4" type="primary">SCFD2</name>
</gene>
<proteinExistence type="inferred from homology"/>
<evidence type="ECO:0000313" key="3">
    <source>
        <dbReference type="Proteomes" id="UP001652642"/>
    </source>
</evidence>
<dbReference type="Pfam" id="PF00995">
    <property type="entry name" value="Sec1"/>
    <property type="match status" value="1"/>
</dbReference>
<dbReference type="PANTHER" id="PTHR11679">
    <property type="entry name" value="VESICLE PROTEIN SORTING-ASSOCIATED"/>
    <property type="match status" value="1"/>
</dbReference>
<sequence length="688" mass="75729">MSAPSAFPAAPAGMLAFCQQAWGQVLAKVKRAVVFMDSACAESLHWACGGAERLFQAGAVNVKEFSSFESGGVEQPKAVFVVSTLLKGRTVDIIHDIVSLSNFQYCVVFTAVSHAIHLQAHSAPSSAEMEGFSQVVFEQFEEKLCQWMGNMNYTAEVQHAPLFLAPVSSYLFVAPAFSSFFPLMADDLIQINSARPDKKKFASLNDVDFSSLSSELQLEIRSLVSDFNSLFESLSIREECFAVGTLSKIIAGDLANFSQAKTRRKTAPNRASVIFVDRTLDLTGAVCHHGENLAEKILSVLPKLPSHTSDVMVNMIELTSLQVDDASSNIIAPGCLAQPNDPAAKALWESLMNLKQKEAVMEVRRHLVEAASRENLPIKMSMGRVTPEQLNSYIQLFKKKFEALENHCGLLQIALAVVQTLKHPEVTKWDNFLAFERLLVQSIGDSALPNVLNQLLPIIKPHNNRTDNDYTPEDVLVLLVYIYSIAGNAKTGKELEESEKAVKEALVQAICNEPKLSLLLQKITGCESSLDLTFQKAMGAVNKIFKTLQDVAKTRTNMKQFNSVHNPGSHTEQASYKPLLKQVVEEIYNPDRPDLVDIEHMSSGLTELLKTGFSMFMKVSRPHPSDHSLVIIVMIGGVTVSEAKIVKDLVVTYKPGAQVIVLSTTLLTPYNILELLFATDHLHPDIGV</sequence>
<dbReference type="Gene3D" id="1.25.40.60">
    <property type="match status" value="1"/>
</dbReference>
<dbReference type="Gene3D" id="3.90.830.10">
    <property type="entry name" value="Syntaxin Binding Protein 1, Chain A, domain 2"/>
    <property type="match status" value="1"/>
</dbReference>
<dbReference type="KEGG" id="pvt:110078395"/>
<dbReference type="Gene3D" id="3.40.50.1910">
    <property type="match status" value="1"/>
</dbReference>
<dbReference type="CTD" id="152579"/>
<dbReference type="OrthoDB" id="549905at2759"/>
<comment type="similarity">
    <text evidence="1">Belongs to the STXBP/unc-18/SEC1 family.</text>
</comment>
<keyword evidence="3" id="KW-1185">Reference proteome</keyword>
<dbReference type="InterPro" id="IPR036045">
    <property type="entry name" value="Sec1-like_sf"/>
</dbReference>
<dbReference type="GO" id="GO:0015031">
    <property type="term" value="P:protein transport"/>
    <property type="evidence" value="ECO:0007669"/>
    <property type="project" value="UniProtKB-KW"/>
</dbReference>
<dbReference type="FunCoup" id="A0A6J0TM03">
    <property type="interactions" value="285"/>
</dbReference>